<dbReference type="InterPro" id="IPR036764">
    <property type="entry name" value="Peptidase_Prp_sf"/>
</dbReference>
<evidence type="ECO:0000256" key="1">
    <source>
        <dbReference type="ARBA" id="ARBA00022517"/>
    </source>
</evidence>
<evidence type="ECO:0000256" key="2">
    <source>
        <dbReference type="ARBA" id="ARBA00022670"/>
    </source>
</evidence>
<comment type="similarity">
    <text evidence="5">Belongs to the Prp family.</text>
</comment>
<protein>
    <recommendedName>
        <fullName evidence="6">Ribosomal processing cysteine protease Prp</fullName>
    </recommendedName>
</protein>
<proteinExistence type="inferred from homology"/>
<keyword evidence="8" id="KW-1185">Reference proteome</keyword>
<keyword evidence="3" id="KW-0378">Hydrolase</keyword>
<evidence type="ECO:0000256" key="6">
    <source>
        <dbReference type="ARBA" id="ARBA00044538"/>
    </source>
</evidence>
<dbReference type="GO" id="GO:0006508">
    <property type="term" value="P:proteolysis"/>
    <property type="evidence" value="ECO:0007669"/>
    <property type="project" value="UniProtKB-KW"/>
</dbReference>
<dbReference type="PANTHER" id="PTHR39178:SF1">
    <property type="entry name" value="RIBOSOMAL-PROCESSING CYSTEINE PROTEASE PRP"/>
    <property type="match status" value="1"/>
</dbReference>
<evidence type="ECO:0000313" key="7">
    <source>
        <dbReference type="EMBL" id="SEJ91079.1"/>
    </source>
</evidence>
<sequence>MIKIQIFRQSEGYVTGFEVKGHSNTADYGQDIVCAAVSALAQTALLGLGQYLHRDMDYRVKSGDLYTVLKDAPDDLTDAILETMILGLKEIENINPKSIHILEHRR</sequence>
<dbReference type="EMBL" id="FNZK01000023">
    <property type="protein sequence ID" value="SEJ91079.1"/>
    <property type="molecule type" value="Genomic_DNA"/>
</dbReference>
<dbReference type="RefSeq" id="WP_019553301.1">
    <property type="nucleotide sequence ID" value="NZ_FNZK01000023.1"/>
</dbReference>
<dbReference type="Pfam" id="PF04327">
    <property type="entry name" value="Peptidase_Prp"/>
    <property type="match status" value="1"/>
</dbReference>
<evidence type="ECO:0000313" key="8">
    <source>
        <dbReference type="Proteomes" id="UP000199662"/>
    </source>
</evidence>
<organism evidence="7 8">
    <name type="scientific">Propionispira arboris</name>
    <dbReference type="NCBI Taxonomy" id="84035"/>
    <lineage>
        <taxon>Bacteria</taxon>
        <taxon>Bacillati</taxon>
        <taxon>Bacillota</taxon>
        <taxon>Negativicutes</taxon>
        <taxon>Selenomonadales</taxon>
        <taxon>Selenomonadaceae</taxon>
        <taxon>Propionispira</taxon>
    </lineage>
</organism>
<evidence type="ECO:0000256" key="5">
    <source>
        <dbReference type="ARBA" id="ARBA00044503"/>
    </source>
</evidence>
<name>A0A1H7CN58_9FIRM</name>
<dbReference type="Proteomes" id="UP000199662">
    <property type="component" value="Unassembled WGS sequence"/>
</dbReference>
<evidence type="ECO:0000256" key="3">
    <source>
        <dbReference type="ARBA" id="ARBA00022801"/>
    </source>
</evidence>
<dbReference type="AlphaFoldDB" id="A0A1H7CN58"/>
<reference evidence="7 8" key="1">
    <citation type="submission" date="2016-10" db="EMBL/GenBank/DDBJ databases">
        <authorList>
            <person name="de Groot N.N."/>
        </authorList>
    </citation>
    <scope>NUCLEOTIDE SEQUENCE [LARGE SCALE GENOMIC DNA]</scope>
    <source>
        <strain evidence="7 8">DSM 2179</strain>
    </source>
</reference>
<gene>
    <name evidence="7" type="ORF">SAMN05660742_12356</name>
</gene>
<dbReference type="GO" id="GO:0042254">
    <property type="term" value="P:ribosome biogenesis"/>
    <property type="evidence" value="ECO:0007669"/>
    <property type="project" value="UniProtKB-KW"/>
</dbReference>
<dbReference type="PANTHER" id="PTHR39178">
    <property type="entry name" value="HYPOTHETICAL RIBOSOME-ASSOCIATED PROTEIN"/>
    <property type="match status" value="1"/>
</dbReference>
<evidence type="ECO:0000256" key="4">
    <source>
        <dbReference type="ARBA" id="ARBA00022807"/>
    </source>
</evidence>
<dbReference type="GO" id="GO:0008234">
    <property type="term" value="F:cysteine-type peptidase activity"/>
    <property type="evidence" value="ECO:0007669"/>
    <property type="project" value="UniProtKB-KW"/>
</dbReference>
<dbReference type="Gene3D" id="3.30.70.1490">
    <property type="entry name" value="Cysteine protease Prp"/>
    <property type="match status" value="1"/>
</dbReference>
<keyword evidence="4" id="KW-0788">Thiol protease</keyword>
<dbReference type="InterPro" id="IPR007422">
    <property type="entry name" value="Peptidase_Prp"/>
</dbReference>
<dbReference type="CDD" id="cd16332">
    <property type="entry name" value="Prp-like"/>
    <property type="match status" value="1"/>
</dbReference>
<accession>A0A1H7CN58</accession>
<keyword evidence="2" id="KW-0645">Protease</keyword>
<dbReference type="SUPFAM" id="SSF118010">
    <property type="entry name" value="TM1457-like"/>
    <property type="match status" value="1"/>
</dbReference>
<dbReference type="STRING" id="84035.SAMN05660742_12356"/>
<keyword evidence="1" id="KW-0690">Ribosome biogenesis</keyword>